<dbReference type="GO" id="GO:0016810">
    <property type="term" value="F:hydrolase activity, acting on carbon-nitrogen (but not peptide) bonds"/>
    <property type="evidence" value="ECO:0007669"/>
    <property type="project" value="InterPro"/>
</dbReference>
<comment type="caution">
    <text evidence="2">The sequence shown here is derived from an EMBL/GenBank/DDBJ whole genome shotgun (WGS) entry which is preliminary data.</text>
</comment>
<dbReference type="SUPFAM" id="SSF51338">
    <property type="entry name" value="Composite domain of metallo-dependent hydrolases"/>
    <property type="match status" value="1"/>
</dbReference>
<reference evidence="2" key="2">
    <citation type="submission" date="2021-04" db="EMBL/GenBank/DDBJ databases">
        <authorList>
            <person name="Gilroy R."/>
        </authorList>
    </citation>
    <scope>NUCLEOTIDE SEQUENCE</scope>
    <source>
        <strain evidence="2">ChiHejej3B27-3195</strain>
    </source>
</reference>
<sequence>LPAASSAPAAMIGLDDVGALTPGARADAVLLDDSWAVGRVLHRGHWLPAESRGGTGREPWDSRSPAGKLAP</sequence>
<protein>
    <recommendedName>
        <fullName evidence="4">Amidohydrolase family protein</fullName>
    </recommendedName>
</protein>
<proteinExistence type="predicted"/>
<evidence type="ECO:0000256" key="1">
    <source>
        <dbReference type="SAM" id="MobiDB-lite"/>
    </source>
</evidence>
<dbReference type="EMBL" id="DXGD01000058">
    <property type="protein sequence ID" value="HIW98806.1"/>
    <property type="molecule type" value="Genomic_DNA"/>
</dbReference>
<evidence type="ECO:0008006" key="4">
    <source>
        <dbReference type="Google" id="ProtNLM"/>
    </source>
</evidence>
<gene>
    <name evidence="2" type="ORF">H9871_01550</name>
</gene>
<dbReference type="Proteomes" id="UP000824151">
    <property type="component" value="Unassembled WGS sequence"/>
</dbReference>
<dbReference type="Gene3D" id="2.30.40.10">
    <property type="entry name" value="Urease, subunit C, domain 1"/>
    <property type="match status" value="1"/>
</dbReference>
<dbReference type="Gene3D" id="3.20.20.140">
    <property type="entry name" value="Metal-dependent hydrolases"/>
    <property type="match status" value="1"/>
</dbReference>
<dbReference type="AlphaFoldDB" id="A0A9D1RZ11"/>
<feature type="region of interest" description="Disordered" evidence="1">
    <location>
        <begin position="46"/>
        <end position="71"/>
    </location>
</feature>
<evidence type="ECO:0000313" key="2">
    <source>
        <dbReference type="EMBL" id="HIW98806.1"/>
    </source>
</evidence>
<dbReference type="InterPro" id="IPR011059">
    <property type="entry name" value="Metal-dep_hydrolase_composite"/>
</dbReference>
<evidence type="ECO:0000313" key="3">
    <source>
        <dbReference type="Proteomes" id="UP000824151"/>
    </source>
</evidence>
<accession>A0A9D1RZ11</accession>
<feature type="non-terminal residue" evidence="2">
    <location>
        <position position="1"/>
    </location>
</feature>
<organism evidence="2 3">
    <name type="scientific">Candidatus Nesterenkonia stercoripullorum</name>
    <dbReference type="NCBI Taxonomy" id="2838701"/>
    <lineage>
        <taxon>Bacteria</taxon>
        <taxon>Bacillati</taxon>
        <taxon>Actinomycetota</taxon>
        <taxon>Actinomycetes</taxon>
        <taxon>Micrococcales</taxon>
        <taxon>Micrococcaceae</taxon>
        <taxon>Nesterenkonia</taxon>
    </lineage>
</organism>
<reference evidence="2" key="1">
    <citation type="journal article" date="2021" name="PeerJ">
        <title>Extensive microbial diversity within the chicken gut microbiome revealed by metagenomics and culture.</title>
        <authorList>
            <person name="Gilroy R."/>
            <person name="Ravi A."/>
            <person name="Getino M."/>
            <person name="Pursley I."/>
            <person name="Horton D.L."/>
            <person name="Alikhan N.F."/>
            <person name="Baker D."/>
            <person name="Gharbi K."/>
            <person name="Hall N."/>
            <person name="Watson M."/>
            <person name="Adriaenssens E.M."/>
            <person name="Foster-Nyarko E."/>
            <person name="Jarju S."/>
            <person name="Secka A."/>
            <person name="Antonio M."/>
            <person name="Oren A."/>
            <person name="Chaudhuri R.R."/>
            <person name="La Ragione R."/>
            <person name="Hildebrand F."/>
            <person name="Pallen M.J."/>
        </authorList>
    </citation>
    <scope>NUCLEOTIDE SEQUENCE</scope>
    <source>
        <strain evidence="2">ChiHejej3B27-3195</strain>
    </source>
</reference>
<name>A0A9D1RZ11_9MICC</name>